<feature type="compositionally biased region" description="Polar residues" evidence="1">
    <location>
        <begin position="130"/>
        <end position="141"/>
    </location>
</feature>
<evidence type="ECO:0000313" key="3">
    <source>
        <dbReference type="Proteomes" id="UP000245942"/>
    </source>
</evidence>
<reference evidence="2 3" key="1">
    <citation type="journal article" date="2018" name="Mol. Biol. Evol.">
        <title>Broad Genomic Sampling Reveals a Smut Pathogenic Ancestry of the Fungal Clade Ustilaginomycotina.</title>
        <authorList>
            <person name="Kijpornyongpan T."/>
            <person name="Mondo S.J."/>
            <person name="Barry K."/>
            <person name="Sandor L."/>
            <person name="Lee J."/>
            <person name="Lipzen A."/>
            <person name="Pangilinan J."/>
            <person name="LaButti K."/>
            <person name="Hainaut M."/>
            <person name="Henrissat B."/>
            <person name="Grigoriev I.V."/>
            <person name="Spatafora J.W."/>
            <person name="Aime M.C."/>
        </authorList>
    </citation>
    <scope>NUCLEOTIDE SEQUENCE [LARGE SCALE GENOMIC DNA]</scope>
    <source>
        <strain evidence="2 3">MCA 4718</strain>
    </source>
</reference>
<feature type="compositionally biased region" description="Polar residues" evidence="1">
    <location>
        <begin position="100"/>
        <end position="120"/>
    </location>
</feature>
<dbReference type="AlphaFoldDB" id="A0A316U9A5"/>
<gene>
    <name evidence="2" type="ORF">BCV69DRAFT_282469</name>
</gene>
<feature type="compositionally biased region" description="Basic residues" evidence="1">
    <location>
        <begin position="142"/>
        <end position="156"/>
    </location>
</feature>
<dbReference type="EMBL" id="KZ819326">
    <property type="protein sequence ID" value="PWN20963.1"/>
    <property type="molecule type" value="Genomic_DNA"/>
</dbReference>
<dbReference type="Proteomes" id="UP000245942">
    <property type="component" value="Unassembled WGS sequence"/>
</dbReference>
<feature type="region of interest" description="Disordered" evidence="1">
    <location>
        <begin position="84"/>
        <end position="201"/>
    </location>
</feature>
<accession>A0A316U9A5</accession>
<feature type="compositionally biased region" description="Polar residues" evidence="1">
    <location>
        <begin position="84"/>
        <end position="93"/>
    </location>
</feature>
<proteinExistence type="predicted"/>
<sequence>MVACPLSSQALQPGASSSWLSAPHQAAAEAAMKPQVAQVPQAQETTPVASLSLSNVAVQVQGTTSLNEHSDSYARVSGFGTATTDAGPSNFSTPLRRFSSADTSSSTMLPAQVQAGSDWQLSRDGPTPECTPTENSEAGHTSQRRRRSSKQHKQQRRLSESPSPCPSRRPSYQAEAGGNKRQRTPASSSSRHPSLPVKLPQPDIVILSDPYKDLTGHLRRHGLFAEAQAFAEAGVPANYVLHGYMTAATGGPPALLEQTSRLLVKHGQEVARQMAKSKLDHTTRNVASALPECLTFDIESLDAQAEENGLTPTHVFALHSSMPAEGRNGTASPASSNGMLVPIHALAYVLQCVSLPALPSASACPAASTTGMRDMPVVPLRIPCPQAFPVMHRFIYNHNATELLCSLLPIRHITTTLNRSSSPFGVPTLGADATTLPKHFTVTRAVQILSELPVSELLGHAKQVHACWANGIAVGLLSHLYWSTLDRAWDMIVGAMTLKRGRQVLEQEMERTLLRDREASADVSAPSSA</sequence>
<dbReference type="OrthoDB" id="2523383at2759"/>
<dbReference type="RefSeq" id="XP_025348123.1">
    <property type="nucleotide sequence ID" value="XM_025492374.1"/>
</dbReference>
<name>A0A316U9A5_9BASI</name>
<keyword evidence="3" id="KW-1185">Reference proteome</keyword>
<dbReference type="GeneID" id="37014108"/>
<evidence type="ECO:0000313" key="2">
    <source>
        <dbReference type="EMBL" id="PWN20963.1"/>
    </source>
</evidence>
<organism evidence="2 3">
    <name type="scientific">Pseudomicrostroma glucosiphilum</name>
    <dbReference type="NCBI Taxonomy" id="1684307"/>
    <lineage>
        <taxon>Eukaryota</taxon>
        <taxon>Fungi</taxon>
        <taxon>Dikarya</taxon>
        <taxon>Basidiomycota</taxon>
        <taxon>Ustilaginomycotina</taxon>
        <taxon>Exobasidiomycetes</taxon>
        <taxon>Microstromatales</taxon>
        <taxon>Microstromatales incertae sedis</taxon>
        <taxon>Pseudomicrostroma</taxon>
    </lineage>
</organism>
<feature type="compositionally biased region" description="Low complexity" evidence="1">
    <location>
        <begin position="160"/>
        <end position="171"/>
    </location>
</feature>
<protein>
    <submittedName>
        <fullName evidence="2">Uncharacterized protein</fullName>
    </submittedName>
</protein>
<evidence type="ECO:0000256" key="1">
    <source>
        <dbReference type="SAM" id="MobiDB-lite"/>
    </source>
</evidence>